<dbReference type="EMBL" id="AGSI01000012">
    <property type="protein sequence ID" value="EIE21638.1"/>
    <property type="molecule type" value="Genomic_DNA"/>
</dbReference>
<feature type="domain" description="AB hydrolase-1" evidence="2">
    <location>
        <begin position="109"/>
        <end position="203"/>
    </location>
</feature>
<dbReference type="OrthoDB" id="10249433at2759"/>
<evidence type="ECO:0000313" key="4">
    <source>
        <dbReference type="Proteomes" id="UP000007264"/>
    </source>
</evidence>
<dbReference type="GeneID" id="17039622"/>
<dbReference type="PANTHER" id="PTHR12277">
    <property type="entry name" value="ALPHA/BETA HYDROLASE DOMAIN-CONTAINING PROTEIN"/>
    <property type="match status" value="1"/>
</dbReference>
<dbReference type="KEGG" id="csl:COCSUDRAFT_30132"/>
<sequence>MEWDTVMIWLTRALIGGGGISAVVLGLLFSFQERLIYMPKIPGIPNDFQYYPNDFGLEYEDVDLTAKDGTKLHAWYLHPKGWTLATRKQRPMVLFFQENAGNMSFRLPFLRLLARYLDCAIFAPSYRGYGRSQGQPSEAGIKLDAQAALEHLLQRTDVDKDMVVVMGKSLGGAVALHLAAANPKVFRAIVIENTFLSIEDVAPKMLPFLGPVLGRGKVGNFLIRNKWRNYQAIQKIGKTPILMLSAGQARSLHSHTLCFCYLQDEIVPQSHMQSLYDDIGGADNKRCSWAEFPDAHHNDTYEVAAPQYWQAMLAFFRQFVPVAE</sequence>
<dbReference type="InterPro" id="IPR000073">
    <property type="entry name" value="AB_hydrolase_1"/>
</dbReference>
<dbReference type="STRING" id="574566.I0YTB9"/>
<keyword evidence="1" id="KW-1133">Transmembrane helix</keyword>
<dbReference type="GO" id="GO:0016020">
    <property type="term" value="C:membrane"/>
    <property type="evidence" value="ECO:0007669"/>
    <property type="project" value="TreeGrafter"/>
</dbReference>
<keyword evidence="1" id="KW-0472">Membrane</keyword>
<dbReference type="PANTHER" id="PTHR12277:SF81">
    <property type="entry name" value="PROTEIN ABHD13"/>
    <property type="match status" value="1"/>
</dbReference>
<dbReference type="AlphaFoldDB" id="I0YTB9"/>
<accession>I0YTB9</accession>
<dbReference type="eggNOG" id="KOG4391">
    <property type="taxonomic scope" value="Eukaryota"/>
</dbReference>
<keyword evidence="1" id="KW-0812">Transmembrane</keyword>
<dbReference type="InterPro" id="IPR029058">
    <property type="entry name" value="AB_hydrolase_fold"/>
</dbReference>
<proteinExistence type="predicted"/>
<organism evidence="3 4">
    <name type="scientific">Coccomyxa subellipsoidea (strain C-169)</name>
    <name type="common">Green microalga</name>
    <dbReference type="NCBI Taxonomy" id="574566"/>
    <lineage>
        <taxon>Eukaryota</taxon>
        <taxon>Viridiplantae</taxon>
        <taxon>Chlorophyta</taxon>
        <taxon>core chlorophytes</taxon>
        <taxon>Trebouxiophyceae</taxon>
        <taxon>Trebouxiophyceae incertae sedis</taxon>
        <taxon>Coccomyxaceae</taxon>
        <taxon>Coccomyxa</taxon>
        <taxon>Coccomyxa subellipsoidea</taxon>
    </lineage>
</organism>
<dbReference type="Pfam" id="PF00561">
    <property type="entry name" value="Abhydrolase_1"/>
    <property type="match status" value="1"/>
</dbReference>
<dbReference type="GO" id="GO:0008474">
    <property type="term" value="F:palmitoyl-(protein) hydrolase activity"/>
    <property type="evidence" value="ECO:0007669"/>
    <property type="project" value="TreeGrafter"/>
</dbReference>
<feature type="transmembrane region" description="Helical" evidence="1">
    <location>
        <begin position="6"/>
        <end position="31"/>
    </location>
</feature>
<comment type="caution">
    <text evidence="3">The sequence shown here is derived from an EMBL/GenBank/DDBJ whole genome shotgun (WGS) entry which is preliminary data.</text>
</comment>
<protein>
    <submittedName>
        <fullName evidence="3">Alpha/beta-hydrolase</fullName>
    </submittedName>
</protein>
<evidence type="ECO:0000259" key="2">
    <source>
        <dbReference type="Pfam" id="PF00561"/>
    </source>
</evidence>
<name>I0YTB9_COCSC</name>
<evidence type="ECO:0000256" key="1">
    <source>
        <dbReference type="SAM" id="Phobius"/>
    </source>
</evidence>
<dbReference type="RefSeq" id="XP_005646182.1">
    <property type="nucleotide sequence ID" value="XM_005646125.1"/>
</dbReference>
<dbReference type="SUPFAM" id="SSF53474">
    <property type="entry name" value="alpha/beta-Hydrolases"/>
    <property type="match status" value="1"/>
</dbReference>
<dbReference type="Proteomes" id="UP000007264">
    <property type="component" value="Unassembled WGS sequence"/>
</dbReference>
<dbReference type="Gene3D" id="3.40.50.1820">
    <property type="entry name" value="alpha/beta hydrolase"/>
    <property type="match status" value="1"/>
</dbReference>
<keyword evidence="4" id="KW-1185">Reference proteome</keyword>
<dbReference type="ESTHER" id="cocsc-i0ytb9">
    <property type="family name" value="ABHD13-BEM46"/>
</dbReference>
<gene>
    <name evidence="3" type="ORF">COCSUDRAFT_30132</name>
</gene>
<evidence type="ECO:0000313" key="3">
    <source>
        <dbReference type="EMBL" id="EIE21638.1"/>
    </source>
</evidence>
<reference evidence="3 4" key="1">
    <citation type="journal article" date="2012" name="Genome Biol.">
        <title>The genome of the polar eukaryotic microalga coccomyxa subellipsoidea reveals traits of cold adaptation.</title>
        <authorList>
            <person name="Blanc G."/>
            <person name="Agarkova I."/>
            <person name="Grimwood J."/>
            <person name="Kuo A."/>
            <person name="Brueggeman A."/>
            <person name="Dunigan D."/>
            <person name="Gurnon J."/>
            <person name="Ladunga I."/>
            <person name="Lindquist E."/>
            <person name="Lucas S."/>
            <person name="Pangilinan J."/>
            <person name="Proschold T."/>
            <person name="Salamov A."/>
            <person name="Schmutz J."/>
            <person name="Weeks D."/>
            <person name="Yamada T."/>
            <person name="Claverie J.M."/>
            <person name="Grigoriev I."/>
            <person name="Van Etten J."/>
            <person name="Lomsadze A."/>
            <person name="Borodovsky M."/>
        </authorList>
    </citation>
    <scope>NUCLEOTIDE SEQUENCE [LARGE SCALE GENOMIC DNA]</scope>
    <source>
        <strain evidence="3 4">C-169</strain>
    </source>
</reference>